<proteinExistence type="predicted"/>
<evidence type="ECO:0000313" key="4">
    <source>
        <dbReference type="Proteomes" id="UP000029846"/>
    </source>
</evidence>
<accession>A0A099EXG3</accession>
<reference evidence="3 5" key="3">
    <citation type="submission" date="2016-10" db="EMBL/GenBank/DDBJ databases">
        <authorList>
            <person name="de Groot N.N."/>
        </authorList>
    </citation>
    <scope>NUCLEOTIDE SEQUENCE [LARGE SCALE GENOMIC DNA]</scope>
    <source>
        <strain evidence="3 5">CGMCC 1.6117</strain>
    </source>
</reference>
<gene>
    <name evidence="2" type="ORF">IT41_15455</name>
    <name evidence="3" type="ORF">SAMN04487972_11064</name>
</gene>
<reference evidence="2 4" key="2">
    <citation type="submission" date="2014-10" db="EMBL/GenBank/DDBJ databases">
        <title>Paracoccus sanguinis sp. nov., isolated from clinical specimens of New York State patients.</title>
        <authorList>
            <person name="Mingle L.A."/>
            <person name="Cole J.A."/>
            <person name="Lapierre P."/>
            <person name="Musser K.A."/>
        </authorList>
    </citation>
    <scope>NUCLEOTIDE SEQUENCE [LARGE SCALE GENOMIC DNA]</scope>
    <source>
        <strain evidence="2 4">JCM 14014</strain>
    </source>
</reference>
<keyword evidence="1" id="KW-0812">Transmembrane</keyword>
<evidence type="ECO:0008006" key="6">
    <source>
        <dbReference type="Google" id="ProtNLM"/>
    </source>
</evidence>
<feature type="transmembrane region" description="Helical" evidence="1">
    <location>
        <begin position="89"/>
        <end position="108"/>
    </location>
</feature>
<dbReference type="EMBL" id="JRKN01000026">
    <property type="protein sequence ID" value="KGJ03105.1"/>
    <property type="molecule type" value="Genomic_DNA"/>
</dbReference>
<keyword evidence="1" id="KW-1133">Transmembrane helix</keyword>
<evidence type="ECO:0000313" key="2">
    <source>
        <dbReference type="EMBL" id="KGJ03105.1"/>
    </source>
</evidence>
<dbReference type="STRING" id="376733.SAMN04487972_11064"/>
<dbReference type="Proteomes" id="UP000182312">
    <property type="component" value="Unassembled WGS sequence"/>
</dbReference>
<dbReference type="eggNOG" id="COG5662">
    <property type="taxonomic scope" value="Bacteria"/>
</dbReference>
<dbReference type="OrthoDB" id="7743910at2"/>
<protein>
    <recommendedName>
        <fullName evidence="6">Anti-sigma factor</fullName>
    </recommendedName>
</protein>
<dbReference type="Proteomes" id="UP000029846">
    <property type="component" value="Unassembled WGS sequence"/>
</dbReference>
<sequence>MQISDETLMALADGELDPAAAGDIQKAVAADPLLAARYERFVRTRQILAEAARARPAIGGEDPLAAMIRAGSLRPAPLSQPANLNRRPLLAAAASVALAVVGLGWWLWPDAGPAAIPAAELAALESLPSGETRALEDGAELTMIASFTTEQGQFCREYETLRDARIRIVLACREAEGWQGRFAAVIEGEQSGYVPASGDVSLEAALRDLGAGAPLTPAEEASALGIDARG</sequence>
<dbReference type="AlphaFoldDB" id="A0A099EXG3"/>
<organism evidence="2 4">
    <name type="scientific">Paracoccus halophilus</name>
    <dbReference type="NCBI Taxonomy" id="376733"/>
    <lineage>
        <taxon>Bacteria</taxon>
        <taxon>Pseudomonadati</taxon>
        <taxon>Pseudomonadota</taxon>
        <taxon>Alphaproteobacteria</taxon>
        <taxon>Rhodobacterales</taxon>
        <taxon>Paracoccaceae</taxon>
        <taxon>Paracoccus</taxon>
    </lineage>
</organism>
<keyword evidence="1" id="KW-0472">Membrane</keyword>
<reference evidence="2 4" key="1">
    <citation type="submission" date="2014-09" db="EMBL/GenBank/DDBJ databases">
        <authorList>
            <person name="McGinnis J.M."/>
            <person name="Wolfgang W.J."/>
        </authorList>
    </citation>
    <scope>NUCLEOTIDE SEQUENCE [LARGE SCALE GENOMIC DNA]</scope>
    <source>
        <strain evidence="2 4">JCM 14014</strain>
    </source>
</reference>
<dbReference type="EMBL" id="FOJO01000010">
    <property type="protein sequence ID" value="SFA52996.1"/>
    <property type="molecule type" value="Genomic_DNA"/>
</dbReference>
<evidence type="ECO:0000256" key="1">
    <source>
        <dbReference type="SAM" id="Phobius"/>
    </source>
</evidence>
<evidence type="ECO:0000313" key="5">
    <source>
        <dbReference type="Proteomes" id="UP000182312"/>
    </source>
</evidence>
<evidence type="ECO:0000313" key="3">
    <source>
        <dbReference type="EMBL" id="SFA52996.1"/>
    </source>
</evidence>
<dbReference type="RefSeq" id="WP_036742851.1">
    <property type="nucleotide sequence ID" value="NZ_FOJO01000010.1"/>
</dbReference>
<keyword evidence="4" id="KW-1185">Reference proteome</keyword>
<name>A0A099EXG3_9RHOB</name>